<reference evidence="1" key="1">
    <citation type="journal article" date="2014" name="Front. Microbiol.">
        <title>High frequency of phylogenetically diverse reductive dehalogenase-homologous genes in deep subseafloor sedimentary metagenomes.</title>
        <authorList>
            <person name="Kawai M."/>
            <person name="Futagami T."/>
            <person name="Toyoda A."/>
            <person name="Takaki Y."/>
            <person name="Nishi S."/>
            <person name="Hori S."/>
            <person name="Arai W."/>
            <person name="Tsubouchi T."/>
            <person name="Morono Y."/>
            <person name="Uchiyama I."/>
            <person name="Ito T."/>
            <person name="Fujiyama A."/>
            <person name="Inagaki F."/>
            <person name="Takami H."/>
        </authorList>
    </citation>
    <scope>NUCLEOTIDE SEQUENCE</scope>
    <source>
        <strain evidence="1">Expedition CK06-06</strain>
    </source>
</reference>
<sequence>MTEIPYFISDPFGRVHAFFYGDEDKTTKMKPLLYSQSLIGENQWSTPQVLAESAIAYDVSISPGGDLSIAYMRTLHSDTAPAGVYIKRFPVEEATWSQFVVVHSSIYYRLLSDENAWIKISDGGEGRAHLVWDDPFRETALYTYSPDNGFTWSAPEALGVDAASSTLHPRITALDRHALRN</sequence>
<dbReference type="AlphaFoldDB" id="X1BA75"/>
<gene>
    <name evidence="1" type="ORF">S01H4_46648</name>
</gene>
<dbReference type="EMBL" id="BART01026096">
    <property type="protein sequence ID" value="GAG92749.1"/>
    <property type="molecule type" value="Genomic_DNA"/>
</dbReference>
<feature type="non-terminal residue" evidence="1">
    <location>
        <position position="181"/>
    </location>
</feature>
<dbReference type="Gene3D" id="2.120.10.10">
    <property type="match status" value="1"/>
</dbReference>
<protein>
    <recommendedName>
        <fullName evidence="2">Sialidase domain-containing protein</fullName>
    </recommendedName>
</protein>
<evidence type="ECO:0008006" key="2">
    <source>
        <dbReference type="Google" id="ProtNLM"/>
    </source>
</evidence>
<evidence type="ECO:0000313" key="1">
    <source>
        <dbReference type="EMBL" id="GAG92749.1"/>
    </source>
</evidence>
<proteinExistence type="predicted"/>
<accession>X1BA75</accession>
<dbReference type="SUPFAM" id="SSF50939">
    <property type="entry name" value="Sialidases"/>
    <property type="match status" value="1"/>
</dbReference>
<organism evidence="1">
    <name type="scientific">marine sediment metagenome</name>
    <dbReference type="NCBI Taxonomy" id="412755"/>
    <lineage>
        <taxon>unclassified sequences</taxon>
        <taxon>metagenomes</taxon>
        <taxon>ecological metagenomes</taxon>
    </lineage>
</organism>
<comment type="caution">
    <text evidence="1">The sequence shown here is derived from an EMBL/GenBank/DDBJ whole genome shotgun (WGS) entry which is preliminary data.</text>
</comment>
<dbReference type="InterPro" id="IPR036278">
    <property type="entry name" value="Sialidase_sf"/>
</dbReference>
<name>X1BA75_9ZZZZ</name>